<feature type="domain" description="Two component regulator three Y" evidence="3">
    <location>
        <begin position="721"/>
        <end position="776"/>
    </location>
</feature>
<dbReference type="AlphaFoldDB" id="A0A3P1CDD1"/>
<gene>
    <name evidence="4" type="ORF">EHT87_22670</name>
</gene>
<protein>
    <recommendedName>
        <fullName evidence="6">Histidine kinase</fullName>
    </recommendedName>
</protein>
<dbReference type="InterPro" id="IPR050640">
    <property type="entry name" value="Bact_2-comp_sensor_kinase"/>
</dbReference>
<dbReference type="PANTHER" id="PTHR34220">
    <property type="entry name" value="SENSOR HISTIDINE KINASE YPDA"/>
    <property type="match status" value="1"/>
</dbReference>
<keyword evidence="1" id="KW-0812">Transmembrane</keyword>
<dbReference type="SUPFAM" id="SSF63829">
    <property type="entry name" value="Calcium-dependent phosphotriesterase"/>
    <property type="match status" value="2"/>
</dbReference>
<keyword evidence="1" id="KW-0472">Membrane</keyword>
<name>A0A3P1CDD1_9BACT</name>
<dbReference type="Pfam" id="PF07495">
    <property type="entry name" value="Y_Y_Y"/>
    <property type="match status" value="1"/>
</dbReference>
<evidence type="ECO:0000259" key="2">
    <source>
        <dbReference type="Pfam" id="PF06580"/>
    </source>
</evidence>
<dbReference type="Pfam" id="PF06580">
    <property type="entry name" value="His_kinase"/>
    <property type="match status" value="1"/>
</dbReference>
<dbReference type="OrthoDB" id="900814at2"/>
<evidence type="ECO:0000259" key="3">
    <source>
        <dbReference type="Pfam" id="PF07495"/>
    </source>
</evidence>
<evidence type="ECO:0000256" key="1">
    <source>
        <dbReference type="SAM" id="Phobius"/>
    </source>
</evidence>
<feature type="domain" description="Signal transduction histidine kinase internal region" evidence="2">
    <location>
        <begin position="832"/>
        <end position="908"/>
    </location>
</feature>
<organism evidence="4 5">
    <name type="scientific">Larkinella knui</name>
    <dbReference type="NCBI Taxonomy" id="2025310"/>
    <lineage>
        <taxon>Bacteria</taxon>
        <taxon>Pseudomonadati</taxon>
        <taxon>Bacteroidota</taxon>
        <taxon>Cytophagia</taxon>
        <taxon>Cytophagales</taxon>
        <taxon>Spirosomataceae</taxon>
        <taxon>Larkinella</taxon>
    </lineage>
</organism>
<keyword evidence="5" id="KW-1185">Reference proteome</keyword>
<dbReference type="PANTHER" id="PTHR34220:SF7">
    <property type="entry name" value="SENSOR HISTIDINE KINASE YPDA"/>
    <property type="match status" value="1"/>
</dbReference>
<dbReference type="GO" id="GO:0000155">
    <property type="term" value="F:phosphorelay sensor kinase activity"/>
    <property type="evidence" value="ECO:0007669"/>
    <property type="project" value="InterPro"/>
</dbReference>
<dbReference type="InterPro" id="IPR011110">
    <property type="entry name" value="Reg_prop"/>
</dbReference>
<dbReference type="Gene3D" id="2.60.40.10">
    <property type="entry name" value="Immunoglobulins"/>
    <property type="match status" value="1"/>
</dbReference>
<proteinExistence type="predicted"/>
<accession>A0A3P1CDD1</accession>
<dbReference type="InterPro" id="IPR015943">
    <property type="entry name" value="WD40/YVTN_repeat-like_dom_sf"/>
</dbReference>
<evidence type="ECO:0000313" key="5">
    <source>
        <dbReference type="Proteomes" id="UP000274271"/>
    </source>
</evidence>
<dbReference type="InterPro" id="IPR011123">
    <property type="entry name" value="Y_Y_Y"/>
</dbReference>
<dbReference type="Pfam" id="PF07494">
    <property type="entry name" value="Reg_prop"/>
    <property type="match status" value="2"/>
</dbReference>
<dbReference type="GO" id="GO:0016020">
    <property type="term" value="C:membrane"/>
    <property type="evidence" value="ECO:0007669"/>
    <property type="project" value="InterPro"/>
</dbReference>
<dbReference type="EMBL" id="RQJP01000005">
    <property type="protein sequence ID" value="RRB11297.1"/>
    <property type="molecule type" value="Genomic_DNA"/>
</dbReference>
<feature type="transmembrane region" description="Helical" evidence="1">
    <location>
        <begin position="787"/>
        <end position="806"/>
    </location>
</feature>
<sequence>MAGAIRGRFLRCSFWLMSLLVTRGGQVQAQQRPVHFEFGHIREQDGLSFRVITCLLHDREGFLWIGTNNGLNRYDGAHFVQFKKLRNNSNSLSNNQLYALCQDQQGRIWMGTENGISCYDKTTGRFRHIVTVDNQPLAICKNVLCDRAGDVWFTSRQRGLFRYGTKTGKIQYFPCYPTDRTGAVQMLPNGLVEDVHRPGLWLSERNGLRYFDIARQQFTTHRNNRQHLPVFTGNQVSALAIDGDRLLIADQIDRSIIVYDLRRQQILKRLAPIRQRERDNFEIATIFADRQHNLWVSSWTHMPFFIDARTDRITELVHDKTKPMSLGANSFSSGWQHPDGSIWLGTVNGIAHTNPERALYDDYDLEPLFPALTDENGLLSFTEDTDGSWWIGTSIRGLLHYEPATNRLDVYRLPKGRGLYYWGHPVTGLSQRGDELFVGCENAVYRFNKRTHQFREIALPAGARSLHLWSFLLQGDRYWIFGTGKQTFAYDILRRQWQTHPIRSASRDPRFLVRQSLLNRRGELWLDIYPEGFARFSPQQGCFLVTDTRQADYEATIGSLTEDRDGSFLMATTLHGLVAYDPVRRRDLIRPENDLMTLSQCTAALPDRFGNTWVAEYNMVSVITPQKQVLNFRLAINEYTAEYVTSLFPMRNGHIMSIQKGHLVEFKPEHLLLPRSRQTVLLNRFVLPDTALLLNDLKPMIRLKPEDNSFAIEFGTLSATTKYRYRYKLEGYDDAWRTTTSPTGAVYTKLPGGKYTFLVKALDPQGFETPIRSLSIQLAMPFYRATWFWVLAVVLVAGLLVSFFRYRTRQTARIHRLQMQTTRLQHDKTQIQYQNLINHLNPHFLFNSLTSLNSLILIQPREASVFLKKLSVIYRYILQNKDSELVSLQDELAFTQLYIDLQTTRFGAGLTISQNIHPEYQNRRIVPVTIQNLLENAIKHNIVDDEIPLRIRIYTENDTLYVVNELQPKGFVETSNKQGLASLKSLYHYLSRREVAVTETTTHFIVAIPML</sequence>
<keyword evidence="1" id="KW-1133">Transmembrane helix</keyword>
<comment type="caution">
    <text evidence="4">The sequence shown here is derived from an EMBL/GenBank/DDBJ whole genome shotgun (WGS) entry which is preliminary data.</text>
</comment>
<dbReference type="Proteomes" id="UP000274271">
    <property type="component" value="Unassembled WGS sequence"/>
</dbReference>
<dbReference type="InterPro" id="IPR010559">
    <property type="entry name" value="Sig_transdc_His_kin_internal"/>
</dbReference>
<evidence type="ECO:0008006" key="6">
    <source>
        <dbReference type="Google" id="ProtNLM"/>
    </source>
</evidence>
<reference evidence="4 5" key="1">
    <citation type="submission" date="2018-11" db="EMBL/GenBank/DDBJ databases">
        <authorList>
            <person name="Zhou Z."/>
            <person name="Wang G."/>
        </authorList>
    </citation>
    <scope>NUCLEOTIDE SEQUENCE [LARGE SCALE GENOMIC DNA]</scope>
    <source>
        <strain evidence="4 5">KCTC42998</strain>
    </source>
</reference>
<evidence type="ECO:0000313" key="4">
    <source>
        <dbReference type="EMBL" id="RRB11297.1"/>
    </source>
</evidence>
<dbReference type="Gene3D" id="2.130.10.10">
    <property type="entry name" value="YVTN repeat-like/Quinoprotein amine dehydrogenase"/>
    <property type="match status" value="3"/>
</dbReference>
<dbReference type="InterPro" id="IPR013783">
    <property type="entry name" value="Ig-like_fold"/>
</dbReference>
<dbReference type="RefSeq" id="WP_124908967.1">
    <property type="nucleotide sequence ID" value="NZ_RQJP01000005.1"/>
</dbReference>